<keyword evidence="2" id="KW-1185">Reference proteome</keyword>
<dbReference type="EMBL" id="GG698501">
    <property type="protein sequence ID" value="EGD97323.1"/>
    <property type="molecule type" value="Genomic_DNA"/>
</dbReference>
<organism evidence="1 2">
    <name type="scientific">Trichophyton tonsurans (strain CBS 112818)</name>
    <name type="common">Scalp ringworm fungus</name>
    <dbReference type="NCBI Taxonomy" id="647933"/>
    <lineage>
        <taxon>Eukaryota</taxon>
        <taxon>Fungi</taxon>
        <taxon>Dikarya</taxon>
        <taxon>Ascomycota</taxon>
        <taxon>Pezizomycotina</taxon>
        <taxon>Eurotiomycetes</taxon>
        <taxon>Eurotiomycetidae</taxon>
        <taxon>Onygenales</taxon>
        <taxon>Arthrodermataceae</taxon>
        <taxon>Trichophyton</taxon>
    </lineage>
</organism>
<evidence type="ECO:0000313" key="2">
    <source>
        <dbReference type="Proteomes" id="UP000009172"/>
    </source>
</evidence>
<dbReference type="Proteomes" id="UP000009172">
    <property type="component" value="Unassembled WGS sequence"/>
</dbReference>
<sequence>MRHLYCNEYGSQSVGVSVPPLLGRRSICRVRGAEVTSRSLVECSERRNKANKRPNMYGVWISMKRLVPTYDEQLGPEGRSWPLSGTMHSRLMHARQSLRMSHKFSHVHATTVLRGGFSPVRRPFAFNPRGDVLRK</sequence>
<gene>
    <name evidence="1" type="ORF">TESG_08490</name>
</gene>
<dbReference type="HOGENOM" id="CLU_1887253_0_0_1"/>
<evidence type="ECO:0000313" key="1">
    <source>
        <dbReference type="EMBL" id="EGD97323.1"/>
    </source>
</evidence>
<accession>F2S174</accession>
<protein>
    <submittedName>
        <fullName evidence="1">Uncharacterized protein</fullName>
    </submittedName>
</protein>
<reference evidence="2" key="1">
    <citation type="journal article" date="2012" name="MBio">
        <title>Comparative genome analysis of Trichophyton rubrum and related dermatophytes reveals candidate genes involved in infection.</title>
        <authorList>
            <person name="Martinez D.A."/>
            <person name="Oliver B.G."/>
            <person name="Graeser Y."/>
            <person name="Goldberg J.M."/>
            <person name="Li W."/>
            <person name="Martinez-Rossi N.M."/>
            <person name="Monod M."/>
            <person name="Shelest E."/>
            <person name="Barton R.C."/>
            <person name="Birch E."/>
            <person name="Brakhage A.A."/>
            <person name="Chen Z."/>
            <person name="Gurr S.J."/>
            <person name="Heiman D."/>
            <person name="Heitman J."/>
            <person name="Kosti I."/>
            <person name="Rossi A."/>
            <person name="Saif S."/>
            <person name="Samalova M."/>
            <person name="Saunders C.W."/>
            <person name="Shea T."/>
            <person name="Summerbell R.C."/>
            <person name="Xu J."/>
            <person name="Young S."/>
            <person name="Zeng Q."/>
            <person name="Birren B.W."/>
            <person name="Cuomo C.A."/>
            <person name="White T.C."/>
        </authorList>
    </citation>
    <scope>NUCLEOTIDE SEQUENCE [LARGE SCALE GENOMIC DNA]</scope>
    <source>
        <strain evidence="2">CBS 112818</strain>
    </source>
</reference>
<name>F2S174_TRIT1</name>
<proteinExistence type="predicted"/>
<dbReference type="AlphaFoldDB" id="F2S174"/>